<evidence type="ECO:0000313" key="17">
    <source>
        <dbReference type="EnsemblMetazoa" id="GMOY004064-PA"/>
    </source>
</evidence>
<dbReference type="Pfam" id="PF16727">
    <property type="entry name" value="REV1_C"/>
    <property type="match status" value="1"/>
</dbReference>
<dbReference type="InterPro" id="IPR012112">
    <property type="entry name" value="REV1"/>
</dbReference>
<evidence type="ECO:0000256" key="7">
    <source>
        <dbReference type="ARBA" id="ARBA00022723"/>
    </source>
</evidence>
<dbReference type="InterPro" id="IPR025527">
    <property type="entry name" value="HUWE1/Rev1_UBM"/>
</dbReference>
<feature type="domain" description="UmuC" evidence="16">
    <location>
        <begin position="252"/>
        <end position="483"/>
    </location>
</feature>
<protein>
    <recommendedName>
        <fullName evidence="3 13">DNA repair protein REV1</fullName>
        <ecNumber evidence="13">2.7.7.-</ecNumber>
    </recommendedName>
</protein>
<keyword evidence="7 14" id="KW-0479">Metal-binding</keyword>
<dbReference type="Gene3D" id="3.30.1490.100">
    <property type="entry name" value="DNA polymerase, Y-family, little finger domain"/>
    <property type="match status" value="1"/>
</dbReference>
<dbReference type="InterPro" id="IPR036420">
    <property type="entry name" value="BRCT_dom_sf"/>
</dbReference>
<feature type="domain" description="BRCT" evidence="15">
    <location>
        <begin position="31"/>
        <end position="117"/>
    </location>
</feature>
<evidence type="ECO:0000256" key="14">
    <source>
        <dbReference type="PIRSR" id="PIRSR036573-2"/>
    </source>
</evidence>
<dbReference type="Pfam" id="PF14377">
    <property type="entry name" value="UBM"/>
    <property type="match status" value="2"/>
</dbReference>
<dbReference type="EC" id="2.7.7.-" evidence="13"/>
<proteinExistence type="inferred from homology"/>
<dbReference type="PIRSF" id="PIRSF036573">
    <property type="entry name" value="REV1"/>
    <property type="match status" value="1"/>
</dbReference>
<accession>A0A1B0FJR5</accession>
<dbReference type="SMART" id="SM00292">
    <property type="entry name" value="BRCT"/>
    <property type="match status" value="1"/>
</dbReference>
<dbReference type="Gene3D" id="6.10.250.1630">
    <property type="match status" value="1"/>
</dbReference>
<dbReference type="GO" id="GO:0003887">
    <property type="term" value="F:DNA-directed DNA polymerase activity"/>
    <property type="evidence" value="ECO:0007669"/>
    <property type="project" value="InterPro"/>
</dbReference>
<evidence type="ECO:0000256" key="2">
    <source>
        <dbReference type="ARBA" id="ARBA00010945"/>
    </source>
</evidence>
<keyword evidence="10 13" id="KW-0238">DNA-binding</keyword>
<feature type="binding site" evidence="14">
    <location>
        <position position="256"/>
    </location>
    <ligand>
        <name>Mg(2+)</name>
        <dbReference type="ChEBI" id="CHEBI:18420"/>
        <label>1</label>
    </ligand>
</feature>
<dbReference type="InterPro" id="IPR053848">
    <property type="entry name" value="IMS_HHH_1"/>
</dbReference>
<evidence type="ECO:0000256" key="11">
    <source>
        <dbReference type="ARBA" id="ARBA00023204"/>
    </source>
</evidence>
<dbReference type="AlphaFoldDB" id="A0A1B0FJR5"/>
<reference evidence="17" key="1">
    <citation type="submission" date="2020-05" db="UniProtKB">
        <authorList>
            <consortium name="EnsemblMetazoa"/>
        </authorList>
    </citation>
    <scope>IDENTIFICATION</scope>
    <source>
        <strain evidence="17">Yale</strain>
    </source>
</reference>
<keyword evidence="6 13" id="KW-0548">Nucleotidyltransferase</keyword>
<evidence type="ECO:0000256" key="10">
    <source>
        <dbReference type="ARBA" id="ARBA00023125"/>
    </source>
</evidence>
<dbReference type="GO" id="GO:0070987">
    <property type="term" value="P:error-free translesion synthesis"/>
    <property type="evidence" value="ECO:0007669"/>
    <property type="project" value="TreeGrafter"/>
</dbReference>
<comment type="function">
    <text evidence="13">Deoxycytidyl transferase involved in DNA repair. Transfers a dCMP residue from dCTP to the 3'-end of a DNA primer in a template-dependent reaction. May assist in the first step in the bypass of abasic lesions by the insertion of a nucleotide opposite the lesion. Required for normal induction of mutations by physical and chemical agents.</text>
</comment>
<feature type="binding site" evidence="14">
    <location>
        <position position="400"/>
    </location>
    <ligand>
        <name>Mg(2+)</name>
        <dbReference type="ChEBI" id="CHEBI:18420"/>
        <label>1</label>
    </ligand>
</feature>
<comment type="subcellular location">
    <subcellularLocation>
        <location evidence="1 13">Nucleus</location>
    </subcellularLocation>
</comment>
<organism evidence="17 18">
    <name type="scientific">Glossina morsitans morsitans</name>
    <name type="common">Savannah tsetse fly</name>
    <dbReference type="NCBI Taxonomy" id="37546"/>
    <lineage>
        <taxon>Eukaryota</taxon>
        <taxon>Metazoa</taxon>
        <taxon>Ecdysozoa</taxon>
        <taxon>Arthropoda</taxon>
        <taxon>Hexapoda</taxon>
        <taxon>Insecta</taxon>
        <taxon>Pterygota</taxon>
        <taxon>Neoptera</taxon>
        <taxon>Endopterygota</taxon>
        <taxon>Diptera</taxon>
        <taxon>Brachycera</taxon>
        <taxon>Muscomorpha</taxon>
        <taxon>Hippoboscoidea</taxon>
        <taxon>Glossinidae</taxon>
        <taxon>Glossina</taxon>
    </lineage>
</organism>
<dbReference type="FunFam" id="3.40.50.10190:FF:000011">
    <property type="entry name" value="DNA repair protein REV1"/>
    <property type="match status" value="1"/>
</dbReference>
<dbReference type="Pfam" id="PF00817">
    <property type="entry name" value="IMS"/>
    <property type="match status" value="1"/>
</dbReference>
<feature type="binding site" evidence="14">
    <location>
        <position position="401"/>
    </location>
    <ligand>
        <name>Mg(2+)</name>
        <dbReference type="ChEBI" id="CHEBI:18420"/>
        <label>1</label>
    </ligand>
</feature>
<dbReference type="Gene3D" id="1.10.150.20">
    <property type="entry name" value="5' to 3' exonuclease, C-terminal subdomain"/>
    <property type="match status" value="1"/>
</dbReference>
<dbReference type="EnsemblMetazoa" id="GMOY004064-RA">
    <property type="protein sequence ID" value="GMOY004064-PA"/>
    <property type="gene ID" value="GMOY004064"/>
</dbReference>
<comment type="cofactor">
    <cofactor evidence="14">
        <name>Mg(2+)</name>
        <dbReference type="ChEBI" id="CHEBI:18420"/>
    </cofactor>
    <text evidence="14">Binds 2 magnesium ions.</text>
</comment>
<dbReference type="PROSITE" id="PS50172">
    <property type="entry name" value="BRCT"/>
    <property type="match status" value="1"/>
</dbReference>
<dbReference type="InterPro" id="IPR031991">
    <property type="entry name" value="Rev1_C"/>
</dbReference>
<dbReference type="Gene3D" id="3.30.70.270">
    <property type="match status" value="1"/>
</dbReference>
<dbReference type="InterPro" id="IPR001126">
    <property type="entry name" value="UmuC"/>
</dbReference>
<keyword evidence="4 13" id="KW-0237">DNA synthesis</keyword>
<keyword evidence="18" id="KW-1185">Reference proteome</keyword>
<dbReference type="PANTHER" id="PTHR45990:SF1">
    <property type="entry name" value="DNA REPAIR PROTEIN REV1"/>
    <property type="match status" value="1"/>
</dbReference>
<evidence type="ECO:0000256" key="5">
    <source>
        <dbReference type="ARBA" id="ARBA00022679"/>
    </source>
</evidence>
<dbReference type="EMBL" id="CCAG010019524">
    <property type="status" value="NOT_ANNOTATED_CDS"/>
    <property type="molecule type" value="Genomic_DNA"/>
</dbReference>
<keyword evidence="5 13" id="KW-0808">Transferase</keyword>
<dbReference type="SUPFAM" id="SSF100879">
    <property type="entry name" value="Lesion bypass DNA polymerase (Y-family), little finger domain"/>
    <property type="match status" value="1"/>
</dbReference>
<dbReference type="InterPro" id="IPR001357">
    <property type="entry name" value="BRCT_dom"/>
</dbReference>
<dbReference type="InterPro" id="IPR038401">
    <property type="entry name" value="Rev1_C_sf"/>
</dbReference>
<dbReference type="Gene3D" id="1.20.58.1280">
    <property type="entry name" value="DNA repair protein Rev1, C-terminal domain"/>
    <property type="match status" value="1"/>
</dbReference>
<comment type="similarity">
    <text evidence="2 13">Belongs to the DNA polymerase type-Y family.</text>
</comment>
<dbReference type="Pfam" id="PF11799">
    <property type="entry name" value="IMS_C"/>
    <property type="match status" value="1"/>
</dbReference>
<dbReference type="GO" id="GO:0042276">
    <property type="term" value="P:error-prone translesion synthesis"/>
    <property type="evidence" value="ECO:0007669"/>
    <property type="project" value="InterPro"/>
</dbReference>
<evidence type="ECO:0000259" key="16">
    <source>
        <dbReference type="PROSITE" id="PS50173"/>
    </source>
</evidence>
<dbReference type="CDD" id="cd01701">
    <property type="entry name" value="PolY_Rev1"/>
    <property type="match status" value="1"/>
</dbReference>
<dbReference type="Gene3D" id="3.40.50.10190">
    <property type="entry name" value="BRCT domain"/>
    <property type="match status" value="1"/>
</dbReference>
<dbReference type="Gene3D" id="6.10.250.1490">
    <property type="match status" value="1"/>
</dbReference>
<dbReference type="GO" id="GO:0005634">
    <property type="term" value="C:nucleus"/>
    <property type="evidence" value="ECO:0007669"/>
    <property type="project" value="UniProtKB-SubCell"/>
</dbReference>
<dbReference type="CDD" id="cd17719">
    <property type="entry name" value="BRCT_Rev1"/>
    <property type="match status" value="1"/>
</dbReference>
<dbReference type="Pfam" id="PF21999">
    <property type="entry name" value="IMS_HHH_1"/>
    <property type="match status" value="1"/>
</dbReference>
<dbReference type="InterPro" id="IPR043128">
    <property type="entry name" value="Rev_trsase/Diguanyl_cyclase"/>
</dbReference>
<dbReference type="InterPro" id="IPR036775">
    <property type="entry name" value="DNA_pol_Y-fam_lit_finger_sf"/>
</dbReference>
<dbReference type="GO" id="GO:0006281">
    <property type="term" value="P:DNA repair"/>
    <property type="evidence" value="ECO:0007669"/>
    <property type="project" value="UniProtKB-KW"/>
</dbReference>
<dbReference type="SUPFAM" id="SSF56672">
    <property type="entry name" value="DNA/RNA polymerases"/>
    <property type="match status" value="1"/>
</dbReference>
<dbReference type="VEuPathDB" id="VectorBase:GMOY004064"/>
<dbReference type="PROSITE" id="PS50173">
    <property type="entry name" value="UMUC"/>
    <property type="match status" value="1"/>
</dbReference>
<dbReference type="InterPro" id="IPR017961">
    <property type="entry name" value="DNA_pol_Y-fam_little_finger"/>
</dbReference>
<evidence type="ECO:0000256" key="8">
    <source>
        <dbReference type="ARBA" id="ARBA00022763"/>
    </source>
</evidence>
<dbReference type="GO" id="GO:0003684">
    <property type="term" value="F:damaged DNA binding"/>
    <property type="evidence" value="ECO:0007669"/>
    <property type="project" value="UniProtKB-UniRule"/>
</dbReference>
<evidence type="ECO:0000313" key="18">
    <source>
        <dbReference type="Proteomes" id="UP000092444"/>
    </source>
</evidence>
<dbReference type="GO" id="GO:0017125">
    <property type="term" value="F:deoxycytidyl transferase activity"/>
    <property type="evidence" value="ECO:0007669"/>
    <property type="project" value="TreeGrafter"/>
</dbReference>
<dbReference type="GO" id="GO:0046872">
    <property type="term" value="F:metal ion binding"/>
    <property type="evidence" value="ECO:0007669"/>
    <property type="project" value="UniProtKB-KW"/>
</dbReference>
<evidence type="ECO:0000259" key="15">
    <source>
        <dbReference type="PROSITE" id="PS50172"/>
    </source>
</evidence>
<dbReference type="Gene3D" id="3.40.1170.60">
    <property type="match status" value="1"/>
</dbReference>
<name>A0A1B0FJR5_GLOMM</name>
<keyword evidence="9 14" id="KW-0460">Magnesium</keyword>
<evidence type="ECO:0000256" key="12">
    <source>
        <dbReference type="ARBA" id="ARBA00023242"/>
    </source>
</evidence>
<evidence type="ECO:0000256" key="6">
    <source>
        <dbReference type="ARBA" id="ARBA00022695"/>
    </source>
</evidence>
<dbReference type="STRING" id="37546.A0A1B0FJR5"/>
<dbReference type="Proteomes" id="UP000092444">
    <property type="component" value="Unassembled WGS sequence"/>
</dbReference>
<evidence type="ECO:0000256" key="13">
    <source>
        <dbReference type="PIRNR" id="PIRNR036573"/>
    </source>
</evidence>
<dbReference type="Pfam" id="PF16589">
    <property type="entry name" value="BRCT_2"/>
    <property type="match status" value="1"/>
</dbReference>
<evidence type="ECO:0000256" key="3">
    <source>
        <dbReference type="ARBA" id="ARBA00020399"/>
    </source>
</evidence>
<evidence type="ECO:0000256" key="1">
    <source>
        <dbReference type="ARBA" id="ARBA00004123"/>
    </source>
</evidence>
<keyword evidence="8 13" id="KW-0227">DNA damage</keyword>
<evidence type="ECO:0000256" key="9">
    <source>
        <dbReference type="ARBA" id="ARBA00022842"/>
    </source>
</evidence>
<keyword evidence="12 13" id="KW-0539">Nucleus</keyword>
<dbReference type="InterPro" id="IPR043502">
    <property type="entry name" value="DNA/RNA_pol_sf"/>
</dbReference>
<dbReference type="SUPFAM" id="SSF52113">
    <property type="entry name" value="BRCT domain"/>
    <property type="match status" value="1"/>
</dbReference>
<evidence type="ECO:0000256" key="4">
    <source>
        <dbReference type="ARBA" id="ARBA00022634"/>
    </source>
</evidence>
<dbReference type="PANTHER" id="PTHR45990">
    <property type="entry name" value="DNA REPAIR PROTEIN REV1"/>
    <property type="match status" value="1"/>
</dbReference>
<sequence length="983" mass="111664">MNNGFDEWGGYMEAKITKLEEQFSNASNPFKKTDLFAGISIFVNGLTNPSADELKRIMMIHGGVFHHYERSHTSFIIAENLPDVKVRNLNTSKIISPKWVVDCVKEQRILDYARYLLYTNQKTSQPSIQFSLKQKTDVLKRSSATESDSKEIQNQLASINQALVELNAASADCKAPITSNTALTAVDPKFLNEFFNNSRLHHIATLGAGFKQYISELRQERNGHDFPARQQLKEKFAETHRTRRQAPGKICIMHIDMDCFFVSVGLRKHPHLRGHPVAFGLFVNVGGSSASEISVNSQADRQAEMELFEKRFKQHLHSNILSDKVRGGFESKLSLSEIASASYEARAKGIYNGMFAGQALILCPELKTIPYDFEGYREVAFTLYNTIAQYTLDIEAVSCDEMFVDLTEVLKFLQIPVMDFVKAIREEVKEKTGCPCSAGVGANKLQARMATKKAKPDGQYYLESDNLWAYMSNISIEELPGVGSSTAYTLKEAELMTCGDLQKCSLSRLKELVGKKLGETLYQFCRGIDPRPLVFEQIRKSISAEVNYGIRFKKYAELEIFLKQLSEEVTKRLKDIKRKTKCLTLKLMIRAKDAPKETSKFMGHGVCDHITKSVHLSAYTDDLEIITRTTLTTMKSLNLPPAEMRGIGIQLTKLDEPKEFIDGPKENIIKQMFSKVKEKQKELTVVNGTGQEKEKYESSKTIGKENVIFPIAEKRPKTSPEKKGIKKARIAETKDKNRMPDVINMLKNNANKMRKADKPTIPNDVDPEVFNALPLDIQNEILKERGYRPVTEKGSSSADVYDFNESDLQPSTSKAAEVKRLKQEQITDTPFKQVKDQIDNTFLDALPMDLRAEVEEQMIASECSKEIIPRRNIFQQDNWQQLLLAWIESTDKPENYDIELICHDARQLIIYNELDQLYSSVLYMIRLLNGRSTSTGRTDCLWHAVLKLLQETIDKEMRITFNGRKLHLPLKLKCDKCSSDGII</sequence>
<dbReference type="FunFam" id="3.30.1490.100:FF:000001">
    <property type="entry name" value="DNA repair protein REV1"/>
    <property type="match status" value="1"/>
</dbReference>
<dbReference type="PhylomeDB" id="A0A1B0FJR5"/>
<keyword evidence="11 13" id="KW-0234">DNA repair</keyword>